<organism evidence="2 3">
    <name type="scientific">Mytilus galloprovincialis</name>
    <name type="common">Mediterranean mussel</name>
    <dbReference type="NCBI Taxonomy" id="29158"/>
    <lineage>
        <taxon>Eukaryota</taxon>
        <taxon>Metazoa</taxon>
        <taxon>Spiralia</taxon>
        <taxon>Lophotrochozoa</taxon>
        <taxon>Mollusca</taxon>
        <taxon>Bivalvia</taxon>
        <taxon>Autobranchia</taxon>
        <taxon>Pteriomorphia</taxon>
        <taxon>Mytilida</taxon>
        <taxon>Mytiloidea</taxon>
        <taxon>Mytilidae</taxon>
        <taxon>Mytilinae</taxon>
        <taxon>Mytilus</taxon>
    </lineage>
</organism>
<keyword evidence="1" id="KW-0812">Transmembrane</keyword>
<accession>A0A8B6G018</accession>
<keyword evidence="3" id="KW-1185">Reference proteome</keyword>
<keyword evidence="1" id="KW-1133">Transmembrane helix</keyword>
<reference evidence="2" key="1">
    <citation type="submission" date="2018-11" db="EMBL/GenBank/DDBJ databases">
        <authorList>
            <person name="Alioto T."/>
            <person name="Alioto T."/>
        </authorList>
    </citation>
    <scope>NUCLEOTIDE SEQUENCE</scope>
</reference>
<proteinExistence type="predicted"/>
<name>A0A8B6G018_MYTGA</name>
<comment type="caution">
    <text evidence="2">The sequence shown here is derived from an EMBL/GenBank/DDBJ whole genome shotgun (WGS) entry which is preliminary data.</text>
</comment>
<evidence type="ECO:0000313" key="3">
    <source>
        <dbReference type="Proteomes" id="UP000596742"/>
    </source>
</evidence>
<evidence type="ECO:0000313" key="2">
    <source>
        <dbReference type="EMBL" id="VDI56818.1"/>
    </source>
</evidence>
<gene>
    <name evidence="2" type="ORF">MGAL_10B087259</name>
</gene>
<keyword evidence="1" id="KW-0472">Membrane</keyword>
<protein>
    <submittedName>
        <fullName evidence="2">Uncharacterized protein</fullName>
    </submittedName>
</protein>
<feature type="transmembrane region" description="Helical" evidence="1">
    <location>
        <begin position="6"/>
        <end position="24"/>
    </location>
</feature>
<dbReference type="EMBL" id="UYJE01007661">
    <property type="protein sequence ID" value="VDI56818.1"/>
    <property type="molecule type" value="Genomic_DNA"/>
</dbReference>
<sequence length="117" mass="12592">MARLDVPLVFCGYIFYTVLLLLHLTSLTVSQSTADSNSTTTIAPTTVYNNLSVTDTEATELFSSNYPSSSASSYISGESISPSSSVFIDSISNSSIAISVDSSIDMSHTYPLLVRWM</sequence>
<dbReference type="AlphaFoldDB" id="A0A8B6G018"/>
<dbReference type="Proteomes" id="UP000596742">
    <property type="component" value="Unassembled WGS sequence"/>
</dbReference>
<evidence type="ECO:0000256" key="1">
    <source>
        <dbReference type="SAM" id="Phobius"/>
    </source>
</evidence>